<feature type="compositionally biased region" description="Low complexity" evidence="1">
    <location>
        <begin position="9"/>
        <end position="20"/>
    </location>
</feature>
<protein>
    <submittedName>
        <fullName evidence="2">Uncharacterized protein</fullName>
    </submittedName>
</protein>
<dbReference type="AlphaFoldDB" id="A0A4C1TCX2"/>
<dbReference type="Proteomes" id="UP000299102">
    <property type="component" value="Unassembled WGS sequence"/>
</dbReference>
<evidence type="ECO:0000256" key="1">
    <source>
        <dbReference type="SAM" id="MobiDB-lite"/>
    </source>
</evidence>
<reference evidence="2 3" key="1">
    <citation type="journal article" date="2019" name="Commun. Biol.">
        <title>The bagworm genome reveals a unique fibroin gene that provides high tensile strength.</title>
        <authorList>
            <person name="Kono N."/>
            <person name="Nakamura H."/>
            <person name="Ohtoshi R."/>
            <person name="Tomita M."/>
            <person name="Numata K."/>
            <person name="Arakawa K."/>
        </authorList>
    </citation>
    <scope>NUCLEOTIDE SEQUENCE [LARGE SCALE GENOMIC DNA]</scope>
</reference>
<evidence type="ECO:0000313" key="2">
    <source>
        <dbReference type="EMBL" id="GBP11430.1"/>
    </source>
</evidence>
<feature type="compositionally biased region" description="Basic and acidic residues" evidence="1">
    <location>
        <begin position="123"/>
        <end position="142"/>
    </location>
</feature>
<gene>
    <name evidence="2" type="ORF">EVAR_92935_1</name>
</gene>
<dbReference type="EMBL" id="BGZK01000046">
    <property type="protein sequence ID" value="GBP11430.1"/>
    <property type="molecule type" value="Genomic_DNA"/>
</dbReference>
<comment type="caution">
    <text evidence="2">The sequence shown here is derived from an EMBL/GenBank/DDBJ whole genome shotgun (WGS) entry which is preliminary data.</text>
</comment>
<sequence>MRLVDPLQTPAATTGAPARGPGVGLRPAEVQRGPQGAPPPHGRYPYCMTMCVGGQNVLKEVILLFAILWGRRRVVRFDLNSLASAKVTFHYQRPRWSSEQPTVQTDRDHRLQIDSNINTDRQPYLERADKGGKVVKEGERRE</sequence>
<evidence type="ECO:0000313" key="3">
    <source>
        <dbReference type="Proteomes" id="UP000299102"/>
    </source>
</evidence>
<organism evidence="2 3">
    <name type="scientific">Eumeta variegata</name>
    <name type="common">Bagworm moth</name>
    <name type="synonym">Eumeta japonica</name>
    <dbReference type="NCBI Taxonomy" id="151549"/>
    <lineage>
        <taxon>Eukaryota</taxon>
        <taxon>Metazoa</taxon>
        <taxon>Ecdysozoa</taxon>
        <taxon>Arthropoda</taxon>
        <taxon>Hexapoda</taxon>
        <taxon>Insecta</taxon>
        <taxon>Pterygota</taxon>
        <taxon>Neoptera</taxon>
        <taxon>Endopterygota</taxon>
        <taxon>Lepidoptera</taxon>
        <taxon>Glossata</taxon>
        <taxon>Ditrysia</taxon>
        <taxon>Tineoidea</taxon>
        <taxon>Psychidae</taxon>
        <taxon>Oiketicinae</taxon>
        <taxon>Eumeta</taxon>
    </lineage>
</organism>
<accession>A0A4C1TCX2</accession>
<proteinExistence type="predicted"/>
<keyword evidence="3" id="KW-1185">Reference proteome</keyword>
<name>A0A4C1TCX2_EUMVA</name>
<feature type="region of interest" description="Disordered" evidence="1">
    <location>
        <begin position="1"/>
        <end position="37"/>
    </location>
</feature>
<feature type="region of interest" description="Disordered" evidence="1">
    <location>
        <begin position="120"/>
        <end position="142"/>
    </location>
</feature>